<evidence type="ECO:0000313" key="3">
    <source>
        <dbReference type="Proteomes" id="UP001163105"/>
    </source>
</evidence>
<proteinExistence type="predicted"/>
<feature type="compositionally biased region" description="Polar residues" evidence="1">
    <location>
        <begin position="42"/>
        <end position="54"/>
    </location>
</feature>
<sequence>MGDDPDQALRALFMVAQRALDQAAAGQYVDYEVDPTSEDRSNAVSESAAVQSQEDQQRPGDSTEEWLKDWKPIRPLERSNAFRRPGRWSRSLDLDAAIINHSAFCGTVMVQQSFDAIPFAKMVCDMGSKGQLSFWTDTSEGNTLRPCGYAVSHRRAGDNSWRYDTVRMVGADKDLTAMMAIRSALTMAVEEVEAAAEKPELVRVFSASVSMLRKIFRIQTPLALTMSWEPAELVEAAEDIVRTSWRLKGLGARLELHWVPTGAVDGSRRADRMARYTEDELSGVSAPEQNGSLQLSTEAATATGSLATLEA</sequence>
<reference evidence="2" key="1">
    <citation type="submission" date="2023-01" db="EMBL/GenBank/DDBJ databases">
        <title>The growth and conidiation of Purpureocillium lavendulum are regulated by nitrogen source and histone H3K14 acetylation.</title>
        <authorList>
            <person name="Tang P."/>
            <person name="Han J."/>
            <person name="Zhang C."/>
            <person name="Tang P."/>
            <person name="Qi F."/>
            <person name="Zhang K."/>
            <person name="Liang L."/>
        </authorList>
    </citation>
    <scope>NUCLEOTIDE SEQUENCE</scope>
    <source>
        <strain evidence="2">YMF1.00683</strain>
    </source>
</reference>
<evidence type="ECO:0000256" key="1">
    <source>
        <dbReference type="SAM" id="MobiDB-lite"/>
    </source>
</evidence>
<organism evidence="2 3">
    <name type="scientific">Purpureocillium lavendulum</name>
    <dbReference type="NCBI Taxonomy" id="1247861"/>
    <lineage>
        <taxon>Eukaryota</taxon>
        <taxon>Fungi</taxon>
        <taxon>Dikarya</taxon>
        <taxon>Ascomycota</taxon>
        <taxon>Pezizomycotina</taxon>
        <taxon>Sordariomycetes</taxon>
        <taxon>Hypocreomycetidae</taxon>
        <taxon>Hypocreales</taxon>
        <taxon>Ophiocordycipitaceae</taxon>
        <taxon>Purpureocillium</taxon>
    </lineage>
</organism>
<dbReference type="EMBL" id="JAQHRD010000002">
    <property type="protein sequence ID" value="KAJ6444442.1"/>
    <property type="molecule type" value="Genomic_DNA"/>
</dbReference>
<feature type="region of interest" description="Disordered" evidence="1">
    <location>
        <begin position="278"/>
        <end position="311"/>
    </location>
</feature>
<dbReference type="AlphaFoldDB" id="A0AB34FZ90"/>
<keyword evidence="3" id="KW-1185">Reference proteome</keyword>
<dbReference type="Proteomes" id="UP001163105">
    <property type="component" value="Unassembled WGS sequence"/>
</dbReference>
<comment type="caution">
    <text evidence="2">The sequence shown here is derived from an EMBL/GenBank/DDBJ whole genome shotgun (WGS) entry which is preliminary data.</text>
</comment>
<protein>
    <submittedName>
        <fullName evidence="2">RNase H domain-containing protein</fullName>
    </submittedName>
</protein>
<accession>A0AB34FZ90</accession>
<feature type="region of interest" description="Disordered" evidence="1">
    <location>
        <begin position="31"/>
        <end position="67"/>
    </location>
</feature>
<feature type="compositionally biased region" description="Polar residues" evidence="1">
    <location>
        <begin position="287"/>
        <end position="311"/>
    </location>
</feature>
<evidence type="ECO:0000313" key="2">
    <source>
        <dbReference type="EMBL" id="KAJ6444442.1"/>
    </source>
</evidence>
<gene>
    <name evidence="2" type="ORF">O9K51_02836</name>
</gene>
<name>A0AB34FZ90_9HYPO</name>